<proteinExistence type="predicted"/>
<dbReference type="PATRIC" id="fig|1434107.4.peg.1317"/>
<dbReference type="Pfam" id="PF13578">
    <property type="entry name" value="Methyltransf_24"/>
    <property type="match status" value="1"/>
</dbReference>
<reference evidence="2" key="1">
    <citation type="submission" date="2014-07" db="EMBL/GenBank/DDBJ databases">
        <title>Methanogenic archaea and the global carbon cycle.</title>
        <authorList>
            <person name="Henriksen J.R."/>
            <person name="Luke J."/>
            <person name="Reinhart S."/>
            <person name="Benedict M.N."/>
            <person name="Youngblut N.D."/>
            <person name="Metcalf M.E."/>
            <person name="Whitaker R.J."/>
            <person name="Metcalf W.W."/>
        </authorList>
    </citation>
    <scope>NUCLEOTIDE SEQUENCE [LARGE SCALE GENOMIC DNA]</scope>
    <source>
        <strain evidence="2">3</strain>
    </source>
</reference>
<dbReference type="EMBL" id="CP009517">
    <property type="protein sequence ID" value="AKB81577.1"/>
    <property type="molecule type" value="Genomic_DNA"/>
</dbReference>
<dbReference type="Gene3D" id="3.40.50.150">
    <property type="entry name" value="Vaccinia Virus protein VP39"/>
    <property type="match status" value="1"/>
</dbReference>
<dbReference type="AlphaFoldDB" id="A0A0E3SKS5"/>
<dbReference type="RefSeq" id="WP_052723294.1">
    <property type="nucleotide sequence ID" value="NZ_CP009517.1"/>
</dbReference>
<dbReference type="GeneID" id="24788497"/>
<protein>
    <recommendedName>
        <fullName evidence="1">DUF4214 domain-containing protein</fullName>
    </recommendedName>
</protein>
<dbReference type="Pfam" id="PF13946">
    <property type="entry name" value="DUF4214"/>
    <property type="match status" value="1"/>
</dbReference>
<organism evidence="2 3">
    <name type="scientific">Methanosarcina barkeri 3</name>
    <dbReference type="NCBI Taxonomy" id="1434107"/>
    <lineage>
        <taxon>Archaea</taxon>
        <taxon>Methanobacteriati</taxon>
        <taxon>Methanobacteriota</taxon>
        <taxon>Stenosarchaea group</taxon>
        <taxon>Methanomicrobia</taxon>
        <taxon>Methanosarcinales</taxon>
        <taxon>Methanosarcinaceae</taxon>
        <taxon>Methanosarcina</taxon>
    </lineage>
</organism>
<keyword evidence="3" id="KW-1185">Reference proteome</keyword>
<name>A0A0E3SKS5_METBA</name>
<gene>
    <name evidence="2" type="ORF">MSBR3_0999</name>
</gene>
<dbReference type="OrthoDB" id="135233at2157"/>
<dbReference type="KEGG" id="mbak:MSBR3_0999"/>
<accession>A0A0E3SKS5</accession>
<evidence type="ECO:0000313" key="3">
    <source>
        <dbReference type="Proteomes" id="UP000033066"/>
    </source>
</evidence>
<dbReference type="HOGENOM" id="CLU_666677_0_0_2"/>
<feature type="domain" description="DUF4214" evidence="1">
    <location>
        <begin position="6"/>
        <end position="55"/>
    </location>
</feature>
<sequence>MEQTFDEFLDYCYSKILGRFPDNEGREHYIKLLNNGIPKHEILISLLNSDEYAERVKYIMSPTIKFAPPGHFYSPLPDLDNILNLYQKIDKSRNPTGIEINGDRQIELLKKFQKYISVIPFGDGFKQNNTRYFFNGNEWYSYGDAIVLFCMINYFKPERLIEVGSGYSSLVTLDTCELLNLKTRITFIEPYPDLILSILSDRDDPENLLLRKKVQTVNISLFEDLNSGDILFIDSSHVVKFGSDVLFILTEVLPRLKPGVIIHFHDIFWPFEYPLEWLEQGFAWNEAYFLKTLLINNKNYEILYFNDYMGQMYHNLVKEYMPLALKNFGCGIWLKKLES</sequence>
<dbReference type="InterPro" id="IPR029063">
    <property type="entry name" value="SAM-dependent_MTases_sf"/>
</dbReference>
<dbReference type="SUPFAM" id="SSF53335">
    <property type="entry name" value="S-adenosyl-L-methionine-dependent methyltransferases"/>
    <property type="match status" value="1"/>
</dbReference>
<evidence type="ECO:0000313" key="2">
    <source>
        <dbReference type="EMBL" id="AKB81577.1"/>
    </source>
</evidence>
<evidence type="ECO:0000259" key="1">
    <source>
        <dbReference type="Pfam" id="PF13946"/>
    </source>
</evidence>
<dbReference type="InterPro" id="IPR025282">
    <property type="entry name" value="DUF4214"/>
</dbReference>
<dbReference type="Proteomes" id="UP000033066">
    <property type="component" value="Chromosome"/>
</dbReference>